<sequence>MAPSKPQGVGDFKELIEVVTKNVTEGDSKVPAQTIESLAGDIQGVEQGLAKVRHEQSTKIQPLGVRDAIFHGPVARANGCATHDPDSPSNNMGSICGTSDEGISWDPSEAALGGKIPMISQPGEGADITGVFERQLDAIWQTACEKVGFQFDEVALPSDLRNLLIDYMVKTETFRESGTYRRDLRLKDLMIDSCFSSGVDAFKVKMPPQVHKVFFFSQSPCVPSHSSTADPDDLCDCEAFAPLQTQDQEHQASVLLHAPLHLVARSTEASPELLAYSTTQTLGANQAKDQSQSDKAAIQVLSKESLDESLLSPFLAMESQKQPRRTLEAIPLTPFKIGRPAFMDFDSPIPAIVGEDLFPALSPTILQPSSNTAAGDKRGHKDTTLDVGQDAAYDILMDSWAALAALRRPDGDCLFTW</sequence>
<dbReference type="AlphaFoldDB" id="W7IB99"/>
<keyword evidence="2" id="KW-1185">Reference proteome</keyword>
<gene>
    <name evidence="1" type="ORF">DRE_04318</name>
</gene>
<organism evidence="1 2">
    <name type="scientific">Drechslerella stenobrocha 248</name>
    <dbReference type="NCBI Taxonomy" id="1043628"/>
    <lineage>
        <taxon>Eukaryota</taxon>
        <taxon>Fungi</taxon>
        <taxon>Dikarya</taxon>
        <taxon>Ascomycota</taxon>
        <taxon>Pezizomycotina</taxon>
        <taxon>Orbiliomycetes</taxon>
        <taxon>Orbiliales</taxon>
        <taxon>Orbiliaceae</taxon>
        <taxon>Drechslerella</taxon>
    </lineage>
</organism>
<proteinExistence type="predicted"/>
<evidence type="ECO:0000313" key="1">
    <source>
        <dbReference type="EMBL" id="EWC46375.1"/>
    </source>
</evidence>
<accession>W7IB99</accession>
<dbReference type="HOGENOM" id="CLU_658932_0_0_1"/>
<protein>
    <submittedName>
        <fullName evidence="1">Uncharacterized protein</fullName>
    </submittedName>
</protein>
<dbReference type="EMBL" id="KI966418">
    <property type="protein sequence ID" value="EWC46375.1"/>
    <property type="molecule type" value="Genomic_DNA"/>
</dbReference>
<evidence type="ECO:0000313" key="2">
    <source>
        <dbReference type="Proteomes" id="UP000024837"/>
    </source>
</evidence>
<dbReference type="Proteomes" id="UP000024837">
    <property type="component" value="Unassembled WGS sequence"/>
</dbReference>
<reference evidence="1 2" key="1">
    <citation type="submission" date="2013-05" db="EMBL/GenBank/DDBJ databases">
        <title>Drechslerella stenobrocha genome reveals carnivorous origination and mechanical trapping mechanism of predatory fungi.</title>
        <authorList>
            <person name="Liu X."/>
            <person name="Zhang W."/>
            <person name="Liu K."/>
        </authorList>
    </citation>
    <scope>NUCLEOTIDE SEQUENCE [LARGE SCALE GENOMIC DNA]</scope>
    <source>
        <strain evidence="1 2">248</strain>
    </source>
</reference>
<name>W7IB99_9PEZI</name>